<feature type="domain" description="Core-binding (CB)" evidence="5">
    <location>
        <begin position="16"/>
        <end position="129"/>
    </location>
</feature>
<evidence type="ECO:0000313" key="7">
    <source>
        <dbReference type="Proteomes" id="UP001231924"/>
    </source>
</evidence>
<dbReference type="InterPro" id="IPR052925">
    <property type="entry name" value="Phage_Integrase-like_Recomb"/>
</dbReference>
<dbReference type="PANTHER" id="PTHR34605:SF4">
    <property type="entry name" value="DNA ADENINE METHYLTRANSFERASE"/>
    <property type="match status" value="1"/>
</dbReference>
<feature type="domain" description="Tyr recombinase" evidence="4">
    <location>
        <begin position="156"/>
        <end position="370"/>
    </location>
</feature>
<dbReference type="InterPro" id="IPR010998">
    <property type="entry name" value="Integrase_recombinase_N"/>
</dbReference>
<evidence type="ECO:0000313" key="6">
    <source>
        <dbReference type="EMBL" id="MDL5160455.1"/>
    </source>
</evidence>
<accession>A0ABT7MIG9</accession>
<dbReference type="SUPFAM" id="SSF56349">
    <property type="entry name" value="DNA breaking-rejoining enzymes"/>
    <property type="match status" value="1"/>
</dbReference>
<comment type="caution">
    <text evidence="6">The sequence shown here is derived from an EMBL/GenBank/DDBJ whole genome shotgun (WGS) entry which is preliminary data.</text>
</comment>
<keyword evidence="2" id="KW-0233">DNA recombination</keyword>
<dbReference type="InterPro" id="IPR002104">
    <property type="entry name" value="Integrase_catalytic"/>
</dbReference>
<dbReference type="RefSeq" id="WP_286057058.1">
    <property type="nucleotide sequence ID" value="NZ_JASVWF010000011.1"/>
</dbReference>
<name>A0ABT7MIG9_9PSEU</name>
<protein>
    <submittedName>
        <fullName evidence="6">Tyrosine-type recombinase/integrase</fullName>
    </submittedName>
</protein>
<dbReference type="InterPro" id="IPR013762">
    <property type="entry name" value="Integrase-like_cat_sf"/>
</dbReference>
<dbReference type="PROSITE" id="PS51898">
    <property type="entry name" value="TYR_RECOMBINASE"/>
    <property type="match status" value="1"/>
</dbReference>
<dbReference type="SUPFAM" id="SSF47823">
    <property type="entry name" value="lambda integrase-like, N-terminal domain"/>
    <property type="match status" value="1"/>
</dbReference>
<dbReference type="Gene3D" id="1.10.150.130">
    <property type="match status" value="1"/>
</dbReference>
<dbReference type="InterPro" id="IPR044068">
    <property type="entry name" value="CB"/>
</dbReference>
<evidence type="ECO:0000256" key="2">
    <source>
        <dbReference type="ARBA" id="ARBA00023172"/>
    </source>
</evidence>
<dbReference type="Proteomes" id="UP001231924">
    <property type="component" value="Unassembled WGS sequence"/>
</dbReference>
<keyword evidence="1 3" id="KW-0238">DNA-binding</keyword>
<dbReference type="EMBL" id="JASVWF010000011">
    <property type="protein sequence ID" value="MDL5160455.1"/>
    <property type="molecule type" value="Genomic_DNA"/>
</dbReference>
<gene>
    <name evidence="6" type="ORF">QRT03_31125</name>
</gene>
<evidence type="ECO:0000259" key="5">
    <source>
        <dbReference type="PROSITE" id="PS51900"/>
    </source>
</evidence>
<dbReference type="PANTHER" id="PTHR34605">
    <property type="entry name" value="PHAGE_INTEGRASE DOMAIN-CONTAINING PROTEIN"/>
    <property type="match status" value="1"/>
</dbReference>
<evidence type="ECO:0000259" key="4">
    <source>
        <dbReference type="PROSITE" id="PS51898"/>
    </source>
</evidence>
<evidence type="ECO:0000256" key="1">
    <source>
        <dbReference type="ARBA" id="ARBA00023125"/>
    </source>
</evidence>
<sequence>MTAAELNEEALVAVPGSEPAALRGFRDELTARAESYARGARAEKTWSAYERQWRRFETWCAAAGERALPADPLTVARFLADLAPIWRSATPADPSSSVVAGQVCEREGLRPGTLSGYLAAISVVHQTAQVDNPVQAEAVRRTITGIRRHPGVAPTRRRAAARREPLVEVLRLLKPEEVLADARDHALLLVGWKAALRTDDLARLQMADLHPSEQGLSVHLARSKTDQHGAGTTLGIAAPSPEATVGEGSDESTLLDAGAAWTRWRDLLGSHGILEGPAWRGIDRYGRRPRAGGLHRNSIAEIIKRRANAAGLDDAQLWGGHSLRRGFATEAIAAGVPERDVQRHGRWRSRASMDSYIDAARTFDPTNPTHWLT</sequence>
<keyword evidence="7" id="KW-1185">Reference proteome</keyword>
<organism evidence="6 7">
    <name type="scientific">Actinomycetospora termitidis</name>
    <dbReference type="NCBI Taxonomy" id="3053470"/>
    <lineage>
        <taxon>Bacteria</taxon>
        <taxon>Bacillati</taxon>
        <taxon>Actinomycetota</taxon>
        <taxon>Actinomycetes</taxon>
        <taxon>Pseudonocardiales</taxon>
        <taxon>Pseudonocardiaceae</taxon>
        <taxon>Actinomycetospora</taxon>
    </lineage>
</organism>
<reference evidence="6 7" key="1">
    <citation type="submission" date="2023-06" db="EMBL/GenBank/DDBJ databases">
        <title>Actinomycetospora Odt1-22.</title>
        <authorList>
            <person name="Supong K."/>
        </authorList>
    </citation>
    <scope>NUCLEOTIDE SEQUENCE [LARGE SCALE GENOMIC DNA]</scope>
    <source>
        <strain evidence="6 7">Odt1-22</strain>
    </source>
</reference>
<dbReference type="Gene3D" id="1.10.443.10">
    <property type="entry name" value="Intergrase catalytic core"/>
    <property type="match status" value="1"/>
</dbReference>
<evidence type="ECO:0000256" key="3">
    <source>
        <dbReference type="PROSITE-ProRule" id="PRU01248"/>
    </source>
</evidence>
<dbReference type="InterPro" id="IPR011010">
    <property type="entry name" value="DNA_brk_join_enz"/>
</dbReference>
<proteinExistence type="predicted"/>
<dbReference type="Pfam" id="PF00589">
    <property type="entry name" value="Phage_integrase"/>
    <property type="match status" value="1"/>
</dbReference>
<dbReference type="PROSITE" id="PS51900">
    <property type="entry name" value="CB"/>
    <property type="match status" value="1"/>
</dbReference>